<dbReference type="EMBL" id="RZNB01000006">
    <property type="protein sequence ID" value="RWZ46560.1"/>
    <property type="molecule type" value="Genomic_DNA"/>
</dbReference>
<organism evidence="3 4">
    <name type="scientific">Labedella phragmitis</name>
    <dbReference type="NCBI Taxonomy" id="2498849"/>
    <lineage>
        <taxon>Bacteria</taxon>
        <taxon>Bacillati</taxon>
        <taxon>Actinomycetota</taxon>
        <taxon>Actinomycetes</taxon>
        <taxon>Micrococcales</taxon>
        <taxon>Microbacteriaceae</taxon>
        <taxon>Labedella</taxon>
    </lineage>
</organism>
<dbReference type="Proteomes" id="UP000288547">
    <property type="component" value="Unassembled WGS sequence"/>
</dbReference>
<dbReference type="SMART" id="SM00327">
    <property type="entry name" value="VWA"/>
    <property type="match status" value="1"/>
</dbReference>
<keyword evidence="1" id="KW-1133">Transmembrane helix</keyword>
<name>A0A444PQB0_9MICO</name>
<dbReference type="RefSeq" id="WP_128495912.1">
    <property type="nucleotide sequence ID" value="NZ_RZNB01000006.1"/>
</dbReference>
<dbReference type="InterPro" id="IPR036465">
    <property type="entry name" value="vWFA_dom_sf"/>
</dbReference>
<protein>
    <submittedName>
        <fullName evidence="3">VWA domain-containing protein</fullName>
    </submittedName>
</protein>
<keyword evidence="4" id="KW-1185">Reference proteome</keyword>
<reference evidence="3 4" key="1">
    <citation type="submission" date="2018-12" db="EMBL/GenBank/DDBJ databases">
        <authorList>
            <person name="Li F."/>
        </authorList>
    </citation>
    <scope>NUCLEOTIDE SEQUENCE [LARGE SCALE GENOMIC DNA]</scope>
    <source>
        <strain evidence="3 4">11W25H-1</strain>
    </source>
</reference>
<gene>
    <name evidence="3" type="ORF">ELQ90_14015</name>
</gene>
<dbReference type="Pfam" id="PF13519">
    <property type="entry name" value="VWA_2"/>
    <property type="match status" value="1"/>
</dbReference>
<accession>A0A444PQB0</accession>
<evidence type="ECO:0000256" key="1">
    <source>
        <dbReference type="SAM" id="Phobius"/>
    </source>
</evidence>
<evidence type="ECO:0000313" key="4">
    <source>
        <dbReference type="Proteomes" id="UP000288547"/>
    </source>
</evidence>
<proteinExistence type="predicted"/>
<dbReference type="OrthoDB" id="9814325at2"/>
<keyword evidence="1" id="KW-0812">Transmembrane</keyword>
<feature type="domain" description="VWFA" evidence="2">
    <location>
        <begin position="72"/>
        <end position="195"/>
    </location>
</feature>
<evidence type="ECO:0000313" key="3">
    <source>
        <dbReference type="EMBL" id="RWZ46560.1"/>
    </source>
</evidence>
<dbReference type="Gene3D" id="3.40.50.410">
    <property type="entry name" value="von Willebrand factor, type A domain"/>
    <property type="match status" value="1"/>
</dbReference>
<comment type="caution">
    <text evidence="3">The sequence shown here is derived from an EMBL/GenBank/DDBJ whole genome shotgun (WGS) entry which is preliminary data.</text>
</comment>
<dbReference type="CDD" id="cd00198">
    <property type="entry name" value="vWFA"/>
    <property type="match status" value="1"/>
</dbReference>
<keyword evidence="1" id="KW-0472">Membrane</keyword>
<dbReference type="InterPro" id="IPR002035">
    <property type="entry name" value="VWF_A"/>
</dbReference>
<dbReference type="AlphaFoldDB" id="A0A444PQB0"/>
<evidence type="ECO:0000259" key="2">
    <source>
        <dbReference type="PROSITE" id="PS50234"/>
    </source>
</evidence>
<dbReference type="PROSITE" id="PS50234">
    <property type="entry name" value="VWFA"/>
    <property type="match status" value="1"/>
</dbReference>
<feature type="transmembrane region" description="Helical" evidence="1">
    <location>
        <begin position="6"/>
        <end position="25"/>
    </location>
</feature>
<sequence length="347" mass="36460">MIIDPVIPVWLISVLGAALAGFAIVQLVLPGRGRSRWLWASRLVMVLLLVGIALRPGVPAPSLPPAASGDVDLYFVVDTTSSMAAEDWDDGAPRLDGVREDVLAISEALIGSRVSLVTFDAVTVHRVPLTTDVSALAQATRALQQEITSYSAGSSIDEPVEYLTGVLEADAEENPERSRVLFYLGDGEQTSGEQPGSFAGLAPFIDGGAVLGYGTEAGGPMRTYTGYDDGTEPSYIQDYSTGQDAISHIDEGALSTIADELGVEYLHRDAETSAAPATAGIEVGDVESGGDVPAETGELYWLLAIPLTALALLELGWMLRTVLRSGIAGTTGGRRADRTALRRATDG</sequence>
<dbReference type="SUPFAM" id="SSF53300">
    <property type="entry name" value="vWA-like"/>
    <property type="match status" value="1"/>
</dbReference>